<sequence length="68" mass="7575">METRLRSLVKALIWNAIGLVMMALVGFLATGSAAIGGVIALTNTVIGFSCYLLYERIWSRIRWGRHHV</sequence>
<proteinExistence type="predicted"/>
<evidence type="ECO:0000256" key="1">
    <source>
        <dbReference type="SAM" id="Phobius"/>
    </source>
</evidence>
<comment type="caution">
    <text evidence="3">The sequence shown here is derived from an EMBL/GenBank/DDBJ whole genome shotgun (WGS) entry which is preliminary data.</text>
</comment>
<evidence type="ECO:0000313" key="3">
    <source>
        <dbReference type="EMBL" id="KAE9629970.1"/>
    </source>
</evidence>
<keyword evidence="1" id="KW-0812">Transmembrane</keyword>
<feature type="transmembrane region" description="Helical" evidence="1">
    <location>
        <begin position="12"/>
        <end position="29"/>
    </location>
</feature>
<gene>
    <name evidence="3" type="ORF">GP644_09760</name>
</gene>
<accession>A0A6A4RGN9</accession>
<feature type="domain" description="DUF2061" evidence="2">
    <location>
        <begin position="8"/>
        <end position="59"/>
    </location>
</feature>
<evidence type="ECO:0000259" key="2">
    <source>
        <dbReference type="Pfam" id="PF09834"/>
    </source>
</evidence>
<evidence type="ECO:0000313" key="4">
    <source>
        <dbReference type="Proteomes" id="UP000441586"/>
    </source>
</evidence>
<dbReference type="Pfam" id="PF09834">
    <property type="entry name" value="DUF2061"/>
    <property type="match status" value="1"/>
</dbReference>
<dbReference type="Proteomes" id="UP000441586">
    <property type="component" value="Unassembled WGS sequence"/>
</dbReference>
<dbReference type="InterPro" id="IPR018638">
    <property type="entry name" value="DUF2061_membrane"/>
</dbReference>
<keyword evidence="1" id="KW-1133">Transmembrane helix</keyword>
<feature type="transmembrane region" description="Helical" evidence="1">
    <location>
        <begin position="35"/>
        <end position="54"/>
    </location>
</feature>
<keyword evidence="1" id="KW-0472">Membrane</keyword>
<reference evidence="3 4" key="1">
    <citation type="submission" date="2019-12" db="EMBL/GenBank/DDBJ databases">
        <authorList>
            <person name="Zhang Y.-J."/>
        </authorList>
    </citation>
    <scope>NUCLEOTIDE SEQUENCE [LARGE SCALE GENOMIC DNA]</scope>
    <source>
        <strain evidence="3 4">H18S-6</strain>
    </source>
</reference>
<dbReference type="EMBL" id="WSFO01000005">
    <property type="protein sequence ID" value="KAE9629970.1"/>
    <property type="molecule type" value="Genomic_DNA"/>
</dbReference>
<protein>
    <submittedName>
        <fullName evidence="3">DUF2061 domain-containing protein</fullName>
    </submittedName>
</protein>
<name>A0A6A4RGN9_9RHOB</name>
<dbReference type="AlphaFoldDB" id="A0A6A4RGN9"/>
<organism evidence="3 4">
    <name type="scientific">Parasedimentitalea maritima</name>
    <dbReference type="NCBI Taxonomy" id="2578117"/>
    <lineage>
        <taxon>Bacteria</taxon>
        <taxon>Pseudomonadati</taxon>
        <taxon>Pseudomonadota</taxon>
        <taxon>Alphaproteobacteria</taxon>
        <taxon>Rhodobacterales</taxon>
        <taxon>Paracoccaceae</taxon>
        <taxon>Parasedimentitalea</taxon>
    </lineage>
</organism>